<evidence type="ECO:0000313" key="3">
    <source>
        <dbReference type="Proteomes" id="UP000280685"/>
    </source>
</evidence>
<dbReference type="EMBL" id="LR026964">
    <property type="protein sequence ID" value="VBB72339.1"/>
    <property type="molecule type" value="Genomic_DNA"/>
</dbReference>
<name>A0ABY6RVL2_PODCO</name>
<organism evidence="2 3">
    <name type="scientific">Podospora comata</name>
    <dbReference type="NCBI Taxonomy" id="48703"/>
    <lineage>
        <taxon>Eukaryota</taxon>
        <taxon>Fungi</taxon>
        <taxon>Dikarya</taxon>
        <taxon>Ascomycota</taxon>
        <taxon>Pezizomycotina</taxon>
        <taxon>Sordariomycetes</taxon>
        <taxon>Sordariomycetidae</taxon>
        <taxon>Sordariales</taxon>
        <taxon>Podosporaceae</taxon>
        <taxon>Podospora</taxon>
    </lineage>
</organism>
<sequence length="84" mass="9093">MKLIAALVLLVTGTGQAFALISSPKIPKAESALLVLQCPIADLDVSQDCKDLGFYCDDNNEVKTKKSGHEESPCFDWCKCVADM</sequence>
<reference evidence="2" key="1">
    <citation type="submission" date="2018-02" db="EMBL/GenBank/DDBJ databases">
        <authorList>
            <person name="Silar P."/>
        </authorList>
    </citation>
    <scope>NUCLEOTIDE SEQUENCE [LARGE SCALE GENOMIC DNA]</scope>
    <source>
        <strain evidence="2">T</strain>
    </source>
</reference>
<dbReference type="Proteomes" id="UP000280685">
    <property type="component" value="Chromosome 1"/>
</dbReference>
<keyword evidence="1" id="KW-0732">Signal</keyword>
<evidence type="ECO:0000256" key="1">
    <source>
        <dbReference type="SAM" id="SignalP"/>
    </source>
</evidence>
<accession>A0ABY6RVL2</accession>
<feature type="signal peptide" evidence="1">
    <location>
        <begin position="1"/>
        <end position="19"/>
    </location>
</feature>
<evidence type="ECO:0000313" key="2">
    <source>
        <dbReference type="EMBL" id="VBB72339.1"/>
    </source>
</evidence>
<gene>
    <name evidence="2" type="ORF">PODCO_108890</name>
</gene>
<keyword evidence="3" id="KW-1185">Reference proteome</keyword>
<proteinExistence type="predicted"/>
<protein>
    <submittedName>
        <fullName evidence="2">Uncharacterized protein</fullName>
    </submittedName>
</protein>
<feature type="chain" id="PRO_5047469821" evidence="1">
    <location>
        <begin position="20"/>
        <end position="84"/>
    </location>
</feature>